<evidence type="ECO:0000313" key="2">
    <source>
        <dbReference type="EMBL" id="PCI96589.1"/>
    </source>
</evidence>
<dbReference type="SUPFAM" id="SSF55729">
    <property type="entry name" value="Acyl-CoA N-acyltransferases (Nat)"/>
    <property type="match status" value="1"/>
</dbReference>
<dbReference type="PROSITE" id="PS51186">
    <property type="entry name" value="GNAT"/>
    <property type="match status" value="1"/>
</dbReference>
<protein>
    <submittedName>
        <fullName evidence="2">GNAT family N-acetyltransferase</fullName>
    </submittedName>
</protein>
<accession>A0A2A4YPZ9</accession>
<dbReference type="InterPro" id="IPR000182">
    <property type="entry name" value="GNAT_dom"/>
</dbReference>
<keyword evidence="2" id="KW-0808">Transferase</keyword>
<dbReference type="AlphaFoldDB" id="A0A2A4YPZ9"/>
<dbReference type="CDD" id="cd04301">
    <property type="entry name" value="NAT_SF"/>
    <property type="match status" value="1"/>
</dbReference>
<gene>
    <name evidence="2" type="ORF">COB13_17385</name>
</gene>
<dbReference type="EMBL" id="NVUS01000041">
    <property type="protein sequence ID" value="PCI96589.1"/>
    <property type="molecule type" value="Genomic_DNA"/>
</dbReference>
<sequence length="189" mass="21093">MNNISLSAISADQVSITPFQAKYQNQVSQLLDAAFGADRQQKSSYKLRESSVKIDDLSLIASQKNQNGEDVILASIAYWQLDVAGEAALLLGPLAVNPDFQGMGLGRRLMDETLSLAQKIAGLRGWKFTILIGDLDYYQKSGFQRVPHGAIDYPQPTDPNRVLYFEFEPHSLQQLIDNNDIPLRLNHNE</sequence>
<feature type="domain" description="N-acetyltransferase" evidence="1">
    <location>
        <begin position="14"/>
        <end position="159"/>
    </location>
</feature>
<evidence type="ECO:0000259" key="1">
    <source>
        <dbReference type="PROSITE" id="PS51186"/>
    </source>
</evidence>
<dbReference type="InterPro" id="IPR016181">
    <property type="entry name" value="Acyl_CoA_acyltransferase"/>
</dbReference>
<dbReference type="Pfam" id="PF13508">
    <property type="entry name" value="Acetyltransf_7"/>
    <property type="match status" value="1"/>
</dbReference>
<reference evidence="2" key="2">
    <citation type="journal article" date="2018" name="ISME J.">
        <title>A dynamic microbial community with high functional redundancy inhabits the cold, oxic subseafloor aquifer.</title>
        <authorList>
            <person name="Tully B.J."/>
            <person name="Wheat C.G."/>
            <person name="Glazer B.T."/>
            <person name="Huber J.A."/>
        </authorList>
    </citation>
    <scope>NUCLEOTIDE SEQUENCE</scope>
    <source>
        <strain evidence="2">NORP83</strain>
    </source>
</reference>
<comment type="caution">
    <text evidence="2">The sequence shown here is derived from an EMBL/GenBank/DDBJ whole genome shotgun (WGS) entry which is preliminary data.</text>
</comment>
<dbReference type="GO" id="GO:0016747">
    <property type="term" value="F:acyltransferase activity, transferring groups other than amino-acyl groups"/>
    <property type="evidence" value="ECO:0007669"/>
    <property type="project" value="InterPro"/>
</dbReference>
<name>A0A2A4YPZ9_9PROT</name>
<proteinExistence type="predicted"/>
<reference key="1">
    <citation type="submission" date="2017-08" db="EMBL/GenBank/DDBJ databases">
        <title>A dynamic microbial community with high functional redundancy inhabits the cold, oxic subseafloor aquifer.</title>
        <authorList>
            <person name="Tully B.J."/>
            <person name="Wheat C.G."/>
            <person name="Glazer B.T."/>
            <person name="Huber J.A."/>
        </authorList>
    </citation>
    <scope>NUCLEOTIDE SEQUENCE [LARGE SCALE GENOMIC DNA]</scope>
</reference>
<dbReference type="Gene3D" id="3.40.630.30">
    <property type="match status" value="1"/>
</dbReference>
<organism evidence="2">
    <name type="scientific">OCS116 cluster bacterium</name>
    <dbReference type="NCBI Taxonomy" id="2030921"/>
    <lineage>
        <taxon>Bacteria</taxon>
        <taxon>Pseudomonadati</taxon>
        <taxon>Pseudomonadota</taxon>
        <taxon>Alphaproteobacteria</taxon>
        <taxon>OCS116 cluster</taxon>
    </lineage>
</organism>